<name>A0A545U9M5_9GAMM</name>
<reference evidence="2 3" key="1">
    <citation type="submission" date="2019-06" db="EMBL/GenBank/DDBJ databases">
        <title>Whole genome sequence for Cellvibrionaceae sp. R142.</title>
        <authorList>
            <person name="Wang G."/>
        </authorList>
    </citation>
    <scope>NUCLEOTIDE SEQUENCE [LARGE SCALE GENOMIC DNA]</scope>
    <source>
        <strain evidence="2 3">R142</strain>
    </source>
</reference>
<proteinExistence type="predicted"/>
<comment type="caution">
    <text evidence="2">The sequence shown here is derived from an EMBL/GenBank/DDBJ whole genome shotgun (WGS) entry which is preliminary data.</text>
</comment>
<evidence type="ECO:0000313" key="3">
    <source>
        <dbReference type="Proteomes" id="UP000319732"/>
    </source>
</evidence>
<organism evidence="2 3">
    <name type="scientific">Exilibacterium tricleocarpae</name>
    <dbReference type="NCBI Taxonomy" id="2591008"/>
    <lineage>
        <taxon>Bacteria</taxon>
        <taxon>Pseudomonadati</taxon>
        <taxon>Pseudomonadota</taxon>
        <taxon>Gammaproteobacteria</taxon>
        <taxon>Cellvibrionales</taxon>
        <taxon>Cellvibrionaceae</taxon>
        <taxon>Exilibacterium</taxon>
    </lineage>
</organism>
<keyword evidence="3" id="KW-1185">Reference proteome</keyword>
<accession>A0A545U9M5</accession>
<evidence type="ECO:0000313" key="2">
    <source>
        <dbReference type="EMBL" id="TQV86170.1"/>
    </source>
</evidence>
<feature type="chain" id="PRO_5021779804" description="DUF4168 domain-containing protein" evidence="1">
    <location>
        <begin position="27"/>
        <end position="124"/>
    </location>
</feature>
<evidence type="ECO:0000256" key="1">
    <source>
        <dbReference type="SAM" id="SignalP"/>
    </source>
</evidence>
<keyword evidence="1" id="KW-0732">Signal</keyword>
<dbReference type="EMBL" id="VHSG01000002">
    <property type="protein sequence ID" value="TQV86170.1"/>
    <property type="molecule type" value="Genomic_DNA"/>
</dbReference>
<protein>
    <recommendedName>
        <fullName evidence="4">DUF4168 domain-containing protein</fullName>
    </recommendedName>
</protein>
<dbReference type="RefSeq" id="WP_142902322.1">
    <property type="nucleotide sequence ID" value="NZ_ML660087.1"/>
</dbReference>
<sequence>MSVMLRTYARRLLTVALFLAAFGLGAQTVFGDRSDADFDVARYIEATVARLQMVRDAMAAGALPTRSQQAAVLAGYGLDERDYYLDASRHATQIAVYLENHPGDRALIESLSEQIKNLVSEVAD</sequence>
<gene>
    <name evidence="2" type="ORF">FKG94_01040</name>
</gene>
<dbReference type="Proteomes" id="UP000319732">
    <property type="component" value="Unassembled WGS sequence"/>
</dbReference>
<dbReference type="AlphaFoldDB" id="A0A545U9M5"/>
<feature type="signal peptide" evidence="1">
    <location>
        <begin position="1"/>
        <end position="26"/>
    </location>
</feature>
<evidence type="ECO:0008006" key="4">
    <source>
        <dbReference type="Google" id="ProtNLM"/>
    </source>
</evidence>